<evidence type="ECO:0000313" key="1">
    <source>
        <dbReference type="EMBL" id="SMC60315.1"/>
    </source>
</evidence>
<dbReference type="EMBL" id="FWYB01000001">
    <property type="protein sequence ID" value="SMC60315.1"/>
    <property type="molecule type" value="Genomic_DNA"/>
</dbReference>
<reference evidence="1 2" key="1">
    <citation type="submission" date="2017-04" db="EMBL/GenBank/DDBJ databases">
        <authorList>
            <person name="Afonso C.L."/>
            <person name="Miller P.J."/>
            <person name="Scott M.A."/>
            <person name="Spackman E."/>
            <person name="Goraichik I."/>
            <person name="Dimitrov K.M."/>
            <person name="Suarez D.L."/>
            <person name="Swayne D.E."/>
        </authorList>
    </citation>
    <scope>NUCLEOTIDE SEQUENCE [LARGE SCALE GENOMIC DNA]</scope>
    <source>
        <strain evidence="1 2">DSM 19625</strain>
    </source>
</reference>
<name>A0A1W2AHY1_9SPHI</name>
<dbReference type="Proteomes" id="UP000192678">
    <property type="component" value="Unassembled WGS sequence"/>
</dbReference>
<dbReference type="OrthoDB" id="707251at2"/>
<accession>A0A1W2AHY1</accession>
<dbReference type="RefSeq" id="WP_084287192.1">
    <property type="nucleotide sequence ID" value="NZ_FWYB01000001.1"/>
</dbReference>
<dbReference type="AlphaFoldDB" id="A0A1W2AHY1"/>
<gene>
    <name evidence="1" type="ORF">SAMN04488101_101634</name>
</gene>
<proteinExistence type="predicted"/>
<dbReference type="STRING" id="475255.SAMN04488101_101634"/>
<evidence type="ECO:0000313" key="2">
    <source>
        <dbReference type="Proteomes" id="UP000192678"/>
    </source>
</evidence>
<keyword evidence="2" id="KW-1185">Reference proteome</keyword>
<protein>
    <submittedName>
        <fullName evidence="1">Uncharacterized protein</fullName>
    </submittedName>
</protein>
<organism evidence="1 2">
    <name type="scientific">Pedobacter nyackensis</name>
    <dbReference type="NCBI Taxonomy" id="475255"/>
    <lineage>
        <taxon>Bacteria</taxon>
        <taxon>Pseudomonadati</taxon>
        <taxon>Bacteroidota</taxon>
        <taxon>Sphingobacteriia</taxon>
        <taxon>Sphingobacteriales</taxon>
        <taxon>Sphingobacteriaceae</taxon>
        <taxon>Pedobacter</taxon>
    </lineage>
</organism>
<sequence length="370" mass="42974">MFTALEVLNACVAQVLINPPNHNHATLINNVVMECERLKGLLFDIFSKGGNVAAFASVLNVCQVSAIKLTNSLWTAHPENPVVQQALNPLVALTRHTEGFYWDLLNKSHALSAFEVQELRVWLDEELKEIEQRLRQTRIDESLIEQLMKAHTDFFKPEKYPALCYADRQYLEVFIPKLKAKAFDERKQDWNIELRQLLIKWNFNHMGIYKMLIAEIDKIVDIKNLKKKQQKLHEIDGWLHQVQSVPNIAYDFQIGDFKTLLLKRIGLLQEQLRVMIELETLIKVESICFKGSVHELALEFHYKYDEGVYVFSTKKAAAECILSHVRTEGTEEIALASFLKLDKLEYRPAATRLYQRYARITAKLKKDFDL</sequence>